<dbReference type="InterPro" id="IPR025329">
    <property type="entry name" value="DUF4235"/>
</dbReference>
<dbReference type="EMBL" id="JAVLVT010000001">
    <property type="protein sequence ID" value="MDS1268825.1"/>
    <property type="molecule type" value="Genomic_DNA"/>
</dbReference>
<dbReference type="Pfam" id="PF14019">
    <property type="entry name" value="DUF4235"/>
    <property type="match status" value="1"/>
</dbReference>
<evidence type="ECO:0000313" key="1">
    <source>
        <dbReference type="EMBL" id="MDS1268825.1"/>
    </source>
</evidence>
<name>A0ABU2H0J2_9ACTN</name>
<proteinExistence type="predicted"/>
<reference evidence="2" key="1">
    <citation type="submission" date="2023-07" db="EMBL/GenBank/DDBJ databases">
        <title>Novel species in the genus Lipingzhangella isolated from Sambhar Salt Lake.</title>
        <authorList>
            <person name="Jiya N."/>
            <person name="Kajale S."/>
            <person name="Sharma A."/>
        </authorList>
    </citation>
    <scope>NUCLEOTIDE SEQUENCE [LARGE SCALE GENOMIC DNA]</scope>
    <source>
        <strain evidence="2">LS1_29</strain>
    </source>
</reference>
<organism evidence="1 2">
    <name type="scientific">Lipingzhangella rawalii</name>
    <dbReference type="NCBI Taxonomy" id="2055835"/>
    <lineage>
        <taxon>Bacteria</taxon>
        <taxon>Bacillati</taxon>
        <taxon>Actinomycetota</taxon>
        <taxon>Actinomycetes</taxon>
        <taxon>Streptosporangiales</taxon>
        <taxon>Nocardiopsidaceae</taxon>
        <taxon>Lipingzhangella</taxon>
    </lineage>
</organism>
<keyword evidence="2" id="KW-1185">Reference proteome</keyword>
<protein>
    <submittedName>
        <fullName evidence="1">DUF4235 domain-containing protein</fullName>
    </submittedName>
</protein>
<dbReference type="Proteomes" id="UP001250214">
    <property type="component" value="Unassembled WGS sequence"/>
</dbReference>
<evidence type="ECO:0000313" key="2">
    <source>
        <dbReference type="Proteomes" id="UP001250214"/>
    </source>
</evidence>
<comment type="caution">
    <text evidence="1">The sequence shown here is derived from an EMBL/GenBank/DDBJ whole genome shotgun (WGS) entry which is preliminary data.</text>
</comment>
<gene>
    <name evidence="1" type="ORF">RIF23_00800</name>
</gene>
<sequence length="96" mass="9869">MAKMTQTDEGGDFTSRIVAGVAAIAAGYAARKVLSFAWTSATGKEPPTDPESLDTGLAEALGWAALTGVGMEVTRVLAVRAAHRRLGGHARGSTRA</sequence>
<accession>A0ABU2H0J2</accession>